<sequence>MINHLLSILTIGSLLLFTACGSSETSVSTGSNPTGGGSTTPTNQNHAPTIDTNFSDISLLENNGTTSYDINISDIEGDDLNLSIESNDTTILTVGKNFTNPLLQANYNGQTLDFNLTTEQNAFGVVKITITVDDGDKNSTTSFDVNVTFDPNRNHVPTIDTNLSNSSLLENSGTTSYYININDADGGELNLSIESSDTTILTVGKNFTNPLQQADYQNQTLDFNLTTAQDALGVVKITITVDDGNKKSIKYFNVNVKAIFHSGDSWRGFEYNTTTSPNAYANDINITIGGATKTYKVGTQRVWLDRNLGATRVCKDLNDSACFGDYYQWGRNTDGHEKITSSTIYTLAADISDVGHGKFIKSITKYNYDWTDSDDNGSKRSANWSKTDGTSICPAGYRVPTVDELIAEISVLGEADAVDSADVFNSFLKLPTAAFRNSFSGSLQEQGLWVYLWSSSVYLARSKDLTILTYGGVSYANNGRASGYPVRCIKD</sequence>
<name>A0A3B1DWD3_9ZZZZ</name>
<dbReference type="EMBL" id="UOYO01000013">
    <property type="protein sequence ID" value="VAY86440.1"/>
    <property type="molecule type" value="Genomic_DNA"/>
</dbReference>
<evidence type="ECO:0000256" key="1">
    <source>
        <dbReference type="SAM" id="MobiDB-lite"/>
    </source>
</evidence>
<dbReference type="AlphaFoldDB" id="A0A3B1DWD3"/>
<gene>
    <name evidence="2" type="ORF">MNB_ARC-1_126</name>
</gene>
<proteinExistence type="predicted"/>
<protein>
    <submittedName>
        <fullName evidence="2">Rhs family protein</fullName>
    </submittedName>
</protein>
<organism evidence="2">
    <name type="scientific">hydrothermal vent metagenome</name>
    <dbReference type="NCBI Taxonomy" id="652676"/>
    <lineage>
        <taxon>unclassified sequences</taxon>
        <taxon>metagenomes</taxon>
        <taxon>ecological metagenomes</taxon>
    </lineage>
</organism>
<feature type="region of interest" description="Disordered" evidence="1">
    <location>
        <begin position="26"/>
        <end position="48"/>
    </location>
</feature>
<accession>A0A3B1DWD3</accession>
<evidence type="ECO:0000313" key="2">
    <source>
        <dbReference type="EMBL" id="VAY86440.1"/>
    </source>
</evidence>
<reference evidence="2" key="1">
    <citation type="submission" date="2018-10" db="EMBL/GenBank/DDBJ databases">
        <authorList>
            <person name="Aoki K."/>
        </authorList>
    </citation>
    <scope>NUCLEOTIDE SEQUENCE</scope>
</reference>